<reference evidence="7 8" key="1">
    <citation type="submission" date="2011-11" db="EMBL/GenBank/DDBJ databases">
        <title>Complete sequence of Spirochaeta sp. grapes.</title>
        <authorList>
            <consortium name="US DOE Joint Genome Institute"/>
            <person name="Lucas S."/>
            <person name="Han J."/>
            <person name="Lapidus A."/>
            <person name="Cheng J.-F."/>
            <person name="Goodwin L."/>
            <person name="Pitluck S."/>
            <person name="Peters L."/>
            <person name="Ovchinnikova G."/>
            <person name="Munk A.C."/>
            <person name="Detter J.C."/>
            <person name="Han C."/>
            <person name="Tapia R."/>
            <person name="Land M."/>
            <person name="Hauser L."/>
            <person name="Kyrpides N."/>
            <person name="Ivanova N."/>
            <person name="Pagani I."/>
            <person name="Ritalahtilisa K."/>
            <person name="Loeffler F."/>
            <person name="Woyke T."/>
        </authorList>
    </citation>
    <scope>NUCLEOTIDE SEQUENCE [LARGE SCALE GENOMIC DNA]</scope>
    <source>
        <strain evidence="8">ATCC BAA-1885 / DSM 22778 / Grapes</strain>
    </source>
</reference>
<accession>G8QV17</accession>
<dbReference type="Gene3D" id="3.90.180.10">
    <property type="entry name" value="Medium-chain alcohol dehydrogenases, catalytic domain"/>
    <property type="match status" value="1"/>
</dbReference>
<dbReference type="PANTHER" id="PTHR43401:SF2">
    <property type="entry name" value="L-THREONINE 3-DEHYDROGENASE"/>
    <property type="match status" value="1"/>
</dbReference>
<evidence type="ECO:0000313" key="8">
    <source>
        <dbReference type="Proteomes" id="UP000005632"/>
    </source>
</evidence>
<dbReference type="Proteomes" id="UP000005632">
    <property type="component" value="Chromosome"/>
</dbReference>
<feature type="domain" description="Alcohol dehydrogenase-like N-terminal" evidence="6">
    <location>
        <begin position="24"/>
        <end position="139"/>
    </location>
</feature>
<organism evidence="7 8">
    <name type="scientific">Sphaerochaeta pleomorpha (strain ATCC BAA-1885 / DSM 22778 / Grapes)</name>
    <dbReference type="NCBI Taxonomy" id="158190"/>
    <lineage>
        <taxon>Bacteria</taxon>
        <taxon>Pseudomonadati</taxon>
        <taxon>Spirochaetota</taxon>
        <taxon>Spirochaetia</taxon>
        <taxon>Spirochaetales</taxon>
        <taxon>Sphaerochaetaceae</taxon>
        <taxon>Sphaerochaeta</taxon>
    </lineage>
</organism>
<dbReference type="eggNOG" id="COG1063">
    <property type="taxonomic scope" value="Bacteria"/>
</dbReference>
<protein>
    <submittedName>
        <fullName evidence="7">Theronine dehydrogenase-like Zn-dependent dehydrogenase</fullName>
    </submittedName>
</protein>
<dbReference type="GO" id="GO:0008270">
    <property type="term" value="F:zinc ion binding"/>
    <property type="evidence" value="ECO:0007669"/>
    <property type="project" value="InterPro"/>
</dbReference>
<keyword evidence="1 4" id="KW-0479">Metal-binding</keyword>
<dbReference type="InterPro" id="IPR013149">
    <property type="entry name" value="ADH-like_C"/>
</dbReference>
<dbReference type="SUPFAM" id="SSF50129">
    <property type="entry name" value="GroES-like"/>
    <property type="match status" value="1"/>
</dbReference>
<dbReference type="Pfam" id="PF00107">
    <property type="entry name" value="ADH_zinc_N"/>
    <property type="match status" value="1"/>
</dbReference>
<dbReference type="RefSeq" id="WP_014270101.1">
    <property type="nucleotide sequence ID" value="NC_016633.1"/>
</dbReference>
<sequence>MKALVMTEYKKLTFLDVPTPVLEKPKQVLVRIKAASICGSDIHGFDGSTGRRKPPIIMGHEASGIIEAVGASVTRFKIGDRVTFDSTINCGTCSFCTSGFPNLCDNRKVLGVSCDEYKQDGIFAEYALIEEHILYKIPDSLPFIQASLTEPASVAAHAIARNQPILGEDVAVVGSGLIGLLLIKLLRPLVSGRIFVLETDGSRRDMALKCGADFAVDPRDANLVSWIAEKTESHMVDRVFEAVGATSSIGSAIDITRKGGTVVLVGNISAKVDMPLQKIVTRQLTLRGSCAISGEYPTVIKLMASGKLEVQDLISKTAPLSEGQIWFDKLYNREDNLLKVVLLP</sequence>
<evidence type="ECO:0000313" key="7">
    <source>
        <dbReference type="EMBL" id="AEV29253.1"/>
    </source>
</evidence>
<keyword evidence="2 4" id="KW-0862">Zinc</keyword>
<evidence type="ECO:0000256" key="3">
    <source>
        <dbReference type="ARBA" id="ARBA00023002"/>
    </source>
</evidence>
<dbReference type="SUPFAM" id="SSF51735">
    <property type="entry name" value="NAD(P)-binding Rossmann-fold domains"/>
    <property type="match status" value="1"/>
</dbReference>
<dbReference type="HOGENOM" id="CLU_026673_11_0_12"/>
<dbReference type="OrthoDB" id="9791234at2"/>
<name>G8QV17_SPHPG</name>
<keyword evidence="3" id="KW-0560">Oxidoreductase</keyword>
<evidence type="ECO:0000256" key="1">
    <source>
        <dbReference type="ARBA" id="ARBA00022723"/>
    </source>
</evidence>
<comment type="similarity">
    <text evidence="4">Belongs to the zinc-containing alcohol dehydrogenase family.</text>
</comment>
<feature type="domain" description="Alcohol dehydrogenase-like C-terminal" evidence="5">
    <location>
        <begin position="178"/>
        <end position="304"/>
    </location>
</feature>
<dbReference type="InterPro" id="IPR002328">
    <property type="entry name" value="ADH_Zn_CS"/>
</dbReference>
<dbReference type="InterPro" id="IPR013154">
    <property type="entry name" value="ADH-like_N"/>
</dbReference>
<dbReference type="STRING" id="158190.SpiGrapes_1442"/>
<dbReference type="Pfam" id="PF08240">
    <property type="entry name" value="ADH_N"/>
    <property type="match status" value="1"/>
</dbReference>
<dbReference type="InterPro" id="IPR011032">
    <property type="entry name" value="GroES-like_sf"/>
</dbReference>
<dbReference type="EMBL" id="CP003155">
    <property type="protein sequence ID" value="AEV29253.1"/>
    <property type="molecule type" value="Genomic_DNA"/>
</dbReference>
<evidence type="ECO:0000256" key="4">
    <source>
        <dbReference type="RuleBase" id="RU361277"/>
    </source>
</evidence>
<dbReference type="PANTHER" id="PTHR43401">
    <property type="entry name" value="L-THREONINE 3-DEHYDROGENASE"/>
    <property type="match status" value="1"/>
</dbReference>
<dbReference type="InterPro" id="IPR036291">
    <property type="entry name" value="NAD(P)-bd_dom_sf"/>
</dbReference>
<evidence type="ECO:0000259" key="5">
    <source>
        <dbReference type="Pfam" id="PF00107"/>
    </source>
</evidence>
<dbReference type="InterPro" id="IPR050129">
    <property type="entry name" value="Zn_alcohol_dh"/>
</dbReference>
<gene>
    <name evidence="7" type="ordered locus">SpiGrapes_1442</name>
</gene>
<dbReference type="AlphaFoldDB" id="G8QV17"/>
<comment type="cofactor">
    <cofactor evidence="4">
        <name>Zn(2+)</name>
        <dbReference type="ChEBI" id="CHEBI:29105"/>
    </cofactor>
</comment>
<dbReference type="CDD" id="cd08236">
    <property type="entry name" value="sugar_DH"/>
    <property type="match status" value="1"/>
</dbReference>
<proteinExistence type="inferred from homology"/>
<dbReference type="Gene3D" id="3.40.50.720">
    <property type="entry name" value="NAD(P)-binding Rossmann-like Domain"/>
    <property type="match status" value="1"/>
</dbReference>
<evidence type="ECO:0000256" key="2">
    <source>
        <dbReference type="ARBA" id="ARBA00022833"/>
    </source>
</evidence>
<dbReference type="GO" id="GO:0016491">
    <property type="term" value="F:oxidoreductase activity"/>
    <property type="evidence" value="ECO:0007669"/>
    <property type="project" value="UniProtKB-KW"/>
</dbReference>
<dbReference type="PROSITE" id="PS00059">
    <property type="entry name" value="ADH_ZINC"/>
    <property type="match status" value="1"/>
</dbReference>
<evidence type="ECO:0000259" key="6">
    <source>
        <dbReference type="Pfam" id="PF08240"/>
    </source>
</evidence>
<keyword evidence="8" id="KW-1185">Reference proteome</keyword>
<dbReference type="KEGG" id="sgp:SpiGrapes_1442"/>